<protein>
    <submittedName>
        <fullName evidence="1">Uncharacterized protein</fullName>
    </submittedName>
</protein>
<organism evidence="1 2">
    <name type="scientific">Pseudomonas savastanoi pv. glycinea str. race 4</name>
    <dbReference type="NCBI Taxonomy" id="875330"/>
    <lineage>
        <taxon>Bacteria</taxon>
        <taxon>Pseudomonadati</taxon>
        <taxon>Pseudomonadota</taxon>
        <taxon>Gammaproteobacteria</taxon>
        <taxon>Pseudomonadales</taxon>
        <taxon>Pseudomonadaceae</taxon>
        <taxon>Pseudomonas</taxon>
    </lineage>
</organism>
<evidence type="ECO:0000313" key="1">
    <source>
        <dbReference type="EMBL" id="EGH19226.1"/>
    </source>
</evidence>
<gene>
    <name evidence="1" type="ORF">Pgy4_40290</name>
</gene>
<comment type="caution">
    <text evidence="1">The sequence shown here is derived from an EMBL/GenBank/DDBJ whole genome shotgun (WGS) entry which is preliminary data.</text>
</comment>
<dbReference type="EMBL" id="ADWY01003765">
    <property type="protein sequence ID" value="EGH19226.1"/>
    <property type="molecule type" value="Genomic_DNA"/>
</dbReference>
<accession>F3CIY4</accession>
<sequence length="35" mass="3936">TKHLVKQPAKQRAVTKATMPILGKRRVIGDFVFEA</sequence>
<dbReference type="HOGENOM" id="CLU_3361500_0_0_6"/>
<dbReference type="Proteomes" id="UP000005466">
    <property type="component" value="Unassembled WGS sequence"/>
</dbReference>
<evidence type="ECO:0000313" key="2">
    <source>
        <dbReference type="Proteomes" id="UP000005466"/>
    </source>
</evidence>
<proteinExistence type="predicted"/>
<dbReference type="AlphaFoldDB" id="F3CIY4"/>
<reference evidence="1 2" key="1">
    <citation type="journal article" date="2011" name="PLoS Pathog.">
        <title>Dynamic evolution of pathogenicity revealed by sequencing and comparative genomics of 19 Pseudomonas syringae isolates.</title>
        <authorList>
            <person name="Baltrus D.A."/>
            <person name="Nishimura M.T."/>
            <person name="Romanchuk A."/>
            <person name="Chang J.H."/>
            <person name="Mukhtar M.S."/>
            <person name="Cherkis K."/>
            <person name="Roach J."/>
            <person name="Grant S.R."/>
            <person name="Jones C.D."/>
            <person name="Dangl J.L."/>
        </authorList>
    </citation>
    <scope>NUCLEOTIDE SEQUENCE [LARGE SCALE GENOMIC DNA]</scope>
    <source>
        <strain evidence="2">race 4</strain>
    </source>
</reference>
<name>F3CIY4_PSESG</name>
<feature type="non-terminal residue" evidence="1">
    <location>
        <position position="1"/>
    </location>
</feature>